<evidence type="ECO:0000256" key="12">
    <source>
        <dbReference type="ARBA" id="ARBA00023172"/>
    </source>
</evidence>
<evidence type="ECO:0000256" key="8">
    <source>
        <dbReference type="ARBA" id="ARBA00022884"/>
    </source>
</evidence>
<dbReference type="PANTHER" id="PTHR42648">
    <property type="entry name" value="TRANSPOSASE, PUTATIVE-RELATED"/>
    <property type="match status" value="1"/>
</dbReference>
<evidence type="ECO:0000256" key="11">
    <source>
        <dbReference type="ARBA" id="ARBA00022932"/>
    </source>
</evidence>
<keyword evidence="8" id="KW-0694">RNA-binding</keyword>
<dbReference type="GO" id="GO:0004519">
    <property type="term" value="F:endonuclease activity"/>
    <property type="evidence" value="ECO:0007669"/>
    <property type="project" value="UniProtKB-KW"/>
</dbReference>
<dbReference type="SUPFAM" id="SSF53098">
    <property type="entry name" value="Ribonuclease H-like"/>
    <property type="match status" value="1"/>
</dbReference>
<sequence length="266" mass="30511">MHLIGLYGNFYSSMCQPLIENNGHYLFASTRRTLQAQYEVPQVHPRDLMVMDVIGPISQVDIHGNKYVLTLRDHTSTFVFFPLKSRDQVTRVLTDILKLIQNVFKSLVKFIRSDNAKEYKENNFNTHLISMGTQHIFTSPYTPEQNGEAERLNCTLGDSARTMLRASGMLSTFWSYAYKFAAYIHNQIPNTKTGDKTPLELWCGRQPQAQKLHSFGTKAVVHVPTEKRGKLDYRGRVCKLIGFQDDSRGFFSWEKGTKPIINSNHV</sequence>
<gene>
    <name evidence="16" type="ORF">O181_018821</name>
</gene>
<dbReference type="AlphaFoldDB" id="A0A9Q3CAB3"/>
<dbReference type="InterPro" id="IPR039537">
    <property type="entry name" value="Retrotran_Ty1/copia-like"/>
</dbReference>
<evidence type="ECO:0000256" key="4">
    <source>
        <dbReference type="ARBA" id="ARBA00022723"/>
    </source>
</evidence>
<dbReference type="PROSITE" id="PS50994">
    <property type="entry name" value="INTEGRASE"/>
    <property type="match status" value="1"/>
</dbReference>
<organism evidence="16 17">
    <name type="scientific">Austropuccinia psidii MF-1</name>
    <dbReference type="NCBI Taxonomy" id="1389203"/>
    <lineage>
        <taxon>Eukaryota</taxon>
        <taxon>Fungi</taxon>
        <taxon>Dikarya</taxon>
        <taxon>Basidiomycota</taxon>
        <taxon>Pucciniomycotina</taxon>
        <taxon>Pucciniomycetes</taxon>
        <taxon>Pucciniales</taxon>
        <taxon>Sphaerophragmiaceae</taxon>
        <taxon>Austropuccinia</taxon>
    </lineage>
</organism>
<evidence type="ECO:0000256" key="10">
    <source>
        <dbReference type="ARBA" id="ARBA00022918"/>
    </source>
</evidence>
<keyword evidence="1" id="KW-0815">Transposition</keyword>
<proteinExistence type="predicted"/>
<evidence type="ECO:0000313" key="16">
    <source>
        <dbReference type="EMBL" id="MBW0479106.1"/>
    </source>
</evidence>
<dbReference type="GO" id="GO:0005634">
    <property type="term" value="C:nucleus"/>
    <property type="evidence" value="ECO:0007669"/>
    <property type="project" value="UniProtKB-ARBA"/>
</dbReference>
<dbReference type="InterPro" id="IPR001584">
    <property type="entry name" value="Integrase_cat-core"/>
</dbReference>
<reference evidence="16" key="1">
    <citation type="submission" date="2021-03" db="EMBL/GenBank/DDBJ databases">
        <title>Draft genome sequence of rust myrtle Austropuccinia psidii MF-1, a brazilian biotype.</title>
        <authorList>
            <person name="Quecine M.C."/>
            <person name="Pachon D.M.R."/>
            <person name="Bonatelli M.L."/>
            <person name="Correr F.H."/>
            <person name="Franceschini L.M."/>
            <person name="Leite T.F."/>
            <person name="Margarido G.R.A."/>
            <person name="Almeida C.A."/>
            <person name="Ferrarezi J.A."/>
            <person name="Labate C.A."/>
        </authorList>
    </citation>
    <scope>NUCLEOTIDE SEQUENCE</scope>
    <source>
        <strain evidence="16">MF-1</strain>
    </source>
</reference>
<dbReference type="GO" id="GO:0046872">
    <property type="term" value="F:metal ion binding"/>
    <property type="evidence" value="ECO:0007669"/>
    <property type="project" value="UniProtKB-KW"/>
</dbReference>
<dbReference type="InterPro" id="IPR012337">
    <property type="entry name" value="RNaseH-like_sf"/>
</dbReference>
<dbReference type="InterPro" id="IPR057670">
    <property type="entry name" value="SH3_retrovirus"/>
</dbReference>
<keyword evidence="3" id="KW-0540">Nuclease</keyword>
<evidence type="ECO:0000256" key="7">
    <source>
        <dbReference type="ARBA" id="ARBA00022842"/>
    </source>
</evidence>
<keyword evidence="4" id="KW-0479">Metal-binding</keyword>
<dbReference type="OrthoDB" id="3243429at2759"/>
<dbReference type="GO" id="GO:0003887">
    <property type="term" value="F:DNA-directed DNA polymerase activity"/>
    <property type="evidence" value="ECO:0007669"/>
    <property type="project" value="UniProtKB-KW"/>
</dbReference>
<dbReference type="GO" id="GO:0032196">
    <property type="term" value="P:transposition"/>
    <property type="evidence" value="ECO:0007669"/>
    <property type="project" value="UniProtKB-KW"/>
</dbReference>
<keyword evidence="17" id="KW-1185">Reference proteome</keyword>
<evidence type="ECO:0000256" key="2">
    <source>
        <dbReference type="ARBA" id="ARBA00022695"/>
    </source>
</evidence>
<evidence type="ECO:0000256" key="9">
    <source>
        <dbReference type="ARBA" id="ARBA00022908"/>
    </source>
</evidence>
<dbReference type="GO" id="GO:0016787">
    <property type="term" value="F:hydrolase activity"/>
    <property type="evidence" value="ECO:0007669"/>
    <property type="project" value="UniProtKB-KW"/>
</dbReference>
<dbReference type="Gene3D" id="3.30.420.10">
    <property type="entry name" value="Ribonuclease H-like superfamily/Ribonuclease H"/>
    <property type="match status" value="1"/>
</dbReference>
<comment type="catalytic activity">
    <reaction evidence="14">
        <text>DNA(n) + a 2'-deoxyribonucleoside 5'-triphosphate = DNA(n+1) + diphosphate</text>
        <dbReference type="Rhea" id="RHEA:22508"/>
        <dbReference type="Rhea" id="RHEA-COMP:17339"/>
        <dbReference type="Rhea" id="RHEA-COMP:17340"/>
        <dbReference type="ChEBI" id="CHEBI:33019"/>
        <dbReference type="ChEBI" id="CHEBI:61560"/>
        <dbReference type="ChEBI" id="CHEBI:173112"/>
        <dbReference type="EC" id="2.7.7.7"/>
    </reaction>
</comment>
<evidence type="ECO:0000256" key="6">
    <source>
        <dbReference type="ARBA" id="ARBA00022801"/>
    </source>
</evidence>
<keyword evidence="11" id="KW-0808">Transferase</keyword>
<dbReference type="GO" id="GO:0006310">
    <property type="term" value="P:DNA recombination"/>
    <property type="evidence" value="ECO:0007669"/>
    <property type="project" value="UniProtKB-KW"/>
</dbReference>
<dbReference type="Pfam" id="PF00665">
    <property type="entry name" value="rve"/>
    <property type="match status" value="1"/>
</dbReference>
<keyword evidence="7" id="KW-0460">Magnesium</keyword>
<evidence type="ECO:0000313" key="17">
    <source>
        <dbReference type="Proteomes" id="UP000765509"/>
    </source>
</evidence>
<name>A0A9Q3CAB3_9BASI</name>
<dbReference type="InterPro" id="IPR036397">
    <property type="entry name" value="RNaseH_sf"/>
</dbReference>
<protein>
    <recommendedName>
        <fullName evidence="15">Integrase catalytic domain-containing protein</fullName>
    </recommendedName>
</protein>
<dbReference type="PANTHER" id="PTHR42648:SF11">
    <property type="entry name" value="TRANSPOSON TY4-P GAG-POL POLYPROTEIN"/>
    <property type="match status" value="1"/>
</dbReference>
<evidence type="ECO:0000256" key="3">
    <source>
        <dbReference type="ARBA" id="ARBA00022722"/>
    </source>
</evidence>
<keyword evidence="12" id="KW-0233">DNA recombination</keyword>
<evidence type="ECO:0000259" key="15">
    <source>
        <dbReference type="PROSITE" id="PS50994"/>
    </source>
</evidence>
<dbReference type="GO" id="GO:0003964">
    <property type="term" value="F:RNA-directed DNA polymerase activity"/>
    <property type="evidence" value="ECO:0007669"/>
    <property type="project" value="UniProtKB-KW"/>
</dbReference>
<keyword evidence="2" id="KW-0548">Nucleotidyltransferase</keyword>
<dbReference type="Proteomes" id="UP000765509">
    <property type="component" value="Unassembled WGS sequence"/>
</dbReference>
<dbReference type="EMBL" id="AVOT02005458">
    <property type="protein sequence ID" value="MBW0479106.1"/>
    <property type="molecule type" value="Genomic_DNA"/>
</dbReference>
<dbReference type="Pfam" id="PF25597">
    <property type="entry name" value="SH3_retrovirus"/>
    <property type="match status" value="1"/>
</dbReference>
<dbReference type="GO" id="GO:0015074">
    <property type="term" value="P:DNA integration"/>
    <property type="evidence" value="ECO:0007669"/>
    <property type="project" value="UniProtKB-KW"/>
</dbReference>
<evidence type="ECO:0000256" key="1">
    <source>
        <dbReference type="ARBA" id="ARBA00022578"/>
    </source>
</evidence>
<accession>A0A9Q3CAB3</accession>
<evidence type="ECO:0000256" key="14">
    <source>
        <dbReference type="ARBA" id="ARBA00049244"/>
    </source>
</evidence>
<keyword evidence="10" id="KW-0695">RNA-directed DNA polymerase</keyword>
<feature type="domain" description="Integrase catalytic" evidence="15">
    <location>
        <begin position="41"/>
        <end position="206"/>
    </location>
</feature>
<comment type="catalytic activity">
    <reaction evidence="13">
        <text>DNA(n) + a 2'-deoxyribonucleoside 5'-triphosphate = DNA(n+1) + diphosphate</text>
        <dbReference type="Rhea" id="RHEA:22508"/>
        <dbReference type="Rhea" id="RHEA-COMP:17339"/>
        <dbReference type="Rhea" id="RHEA-COMP:17340"/>
        <dbReference type="ChEBI" id="CHEBI:33019"/>
        <dbReference type="ChEBI" id="CHEBI:61560"/>
        <dbReference type="ChEBI" id="CHEBI:173112"/>
        <dbReference type="EC" id="2.7.7.49"/>
    </reaction>
</comment>
<keyword evidence="11" id="KW-0239">DNA-directed DNA polymerase</keyword>
<keyword evidence="6" id="KW-0378">Hydrolase</keyword>
<dbReference type="GO" id="GO:0003723">
    <property type="term" value="F:RNA binding"/>
    <property type="evidence" value="ECO:0007669"/>
    <property type="project" value="UniProtKB-KW"/>
</dbReference>
<keyword evidence="5" id="KW-0255">Endonuclease</keyword>
<evidence type="ECO:0000256" key="13">
    <source>
        <dbReference type="ARBA" id="ARBA00048173"/>
    </source>
</evidence>
<comment type="caution">
    <text evidence="16">The sequence shown here is derived from an EMBL/GenBank/DDBJ whole genome shotgun (WGS) entry which is preliminary data.</text>
</comment>
<keyword evidence="9" id="KW-0229">DNA integration</keyword>
<evidence type="ECO:0000256" key="5">
    <source>
        <dbReference type="ARBA" id="ARBA00022759"/>
    </source>
</evidence>